<dbReference type="GO" id="GO:0009007">
    <property type="term" value="F:site-specific DNA-methyltransferase (adenine-specific) activity"/>
    <property type="evidence" value="ECO:0007669"/>
    <property type="project" value="UniProtKB-EC"/>
</dbReference>
<dbReference type="PANTHER" id="PTHR33841">
    <property type="entry name" value="DNA METHYLTRANSFERASE YEEA-RELATED"/>
    <property type="match status" value="1"/>
</dbReference>
<comment type="caution">
    <text evidence="9">The sequence shown here is derived from an EMBL/GenBank/DDBJ whole genome shotgun (WGS) entry which is preliminary data.</text>
</comment>
<keyword evidence="5" id="KW-0949">S-adenosyl-L-methionine</keyword>
<evidence type="ECO:0000259" key="8">
    <source>
        <dbReference type="Pfam" id="PF22837"/>
    </source>
</evidence>
<feature type="domain" description="Type II methyltransferase M.Eco57I C-terminal" evidence="8">
    <location>
        <begin position="258"/>
        <end position="511"/>
    </location>
</feature>
<comment type="similarity">
    <text evidence="1">Belongs to the N(4)/N(6)-methyltransferase family.</text>
</comment>
<dbReference type="Pfam" id="PF22837">
    <property type="entry name" value="M_Eco57I_C"/>
    <property type="match status" value="1"/>
</dbReference>
<gene>
    <name evidence="9" type="ORF">A3G31_04760</name>
</gene>
<dbReference type="Gene3D" id="3.40.50.150">
    <property type="entry name" value="Vaccinia Virus protein VP39"/>
    <property type="match status" value="1"/>
</dbReference>
<dbReference type="InterPro" id="IPR029063">
    <property type="entry name" value="SAM-dependent_MTases_sf"/>
</dbReference>
<dbReference type="PRINTS" id="PR00507">
    <property type="entry name" value="N12N6MTFRASE"/>
</dbReference>
<dbReference type="InterPro" id="IPR054520">
    <property type="entry name" value="M_Eco57I_C"/>
</dbReference>
<dbReference type="InterPro" id="IPR050953">
    <property type="entry name" value="N4_N6_ade-DNA_methylase"/>
</dbReference>
<evidence type="ECO:0000313" key="10">
    <source>
        <dbReference type="Proteomes" id="UP000178082"/>
    </source>
</evidence>
<protein>
    <recommendedName>
        <fullName evidence="2">site-specific DNA-methyltransferase (adenine-specific)</fullName>
        <ecNumber evidence="2">2.1.1.72</ecNumber>
    </recommendedName>
</protein>
<evidence type="ECO:0000256" key="4">
    <source>
        <dbReference type="ARBA" id="ARBA00022679"/>
    </source>
</evidence>
<sequence length="548" mass="62641">MNFIGLESSQKLRGGFYTDPVIASFLTRWIKIGNPTSILEPSCGDGIFLQMIEQQGIPGLKQVTAFEIEHDEAEKARKRTHLPVRVLDRDFLRWFLFKAQDEDRFDAVIGNPPFIRYQYLPEEQQLLSEKIFAQLGLPFTKHTNAWVPFVLASIRLLNPGGRIAMVIPSEIFHIPHAASLRRYLATQCSRILLFDPQEIWFNDTLQGTVLLLAEKKREVSGKSKGVAVIPISDRQALSENPERQFQRAVYANGVIIEGKWMPIFLTSHERELLAQLRISPNVKCFSEVASVDVGIVTGANKFFLVPDKTVEEFALQQWVHPMFGRSNHVEGLVFTTDDHQANKSVGLPSNFLWFQEENIENLPSNVRRYLEVGLNQQLQKRFKCRTRRCWYKVPSVYSAPIAMLKRAHNYPRLVLNRADAYTTDTAYRIKPINIRSSALVVGFVNSLTCLTAELEGRHYGGGVLELVPSEIERLLVPKIDDSTADLNSADHRFRKMKDDLAFLREQDSHVLGKIGLTKKEQIILHDACVRLRNRRHRTPSSEKVLNEE</sequence>
<evidence type="ECO:0000256" key="5">
    <source>
        <dbReference type="ARBA" id="ARBA00022691"/>
    </source>
</evidence>
<dbReference type="EMBL" id="MGDI01000002">
    <property type="protein sequence ID" value="OGL55319.1"/>
    <property type="molecule type" value="Genomic_DNA"/>
</dbReference>
<evidence type="ECO:0000256" key="6">
    <source>
        <dbReference type="ARBA" id="ARBA00047942"/>
    </source>
</evidence>
<dbReference type="EC" id="2.1.1.72" evidence="2"/>
<dbReference type="SUPFAM" id="SSF53335">
    <property type="entry name" value="S-adenosyl-L-methionine-dependent methyltransferases"/>
    <property type="match status" value="1"/>
</dbReference>
<dbReference type="PANTHER" id="PTHR33841:SF5">
    <property type="entry name" value="DNA METHYLASE (MODIFICATION METHYLASE) (METHYLTRANSFERASE)-RELATED"/>
    <property type="match status" value="1"/>
</dbReference>
<dbReference type="STRING" id="1817883.A3G31_04760"/>
<name>A0A1F7SNG8_9BACT</name>
<dbReference type="GO" id="GO:0032259">
    <property type="term" value="P:methylation"/>
    <property type="evidence" value="ECO:0007669"/>
    <property type="project" value="UniProtKB-KW"/>
</dbReference>
<accession>A0A1F7SNG8</accession>
<feature type="domain" description="Type II methyltransferase M.TaqI-like" evidence="7">
    <location>
        <begin position="90"/>
        <end position="189"/>
    </location>
</feature>
<dbReference type="InterPro" id="IPR002052">
    <property type="entry name" value="DNA_methylase_N6_adenine_CS"/>
</dbReference>
<dbReference type="GO" id="GO:0006304">
    <property type="term" value="P:DNA modification"/>
    <property type="evidence" value="ECO:0007669"/>
    <property type="project" value="InterPro"/>
</dbReference>
<keyword evidence="3" id="KW-0489">Methyltransferase</keyword>
<dbReference type="Proteomes" id="UP000178082">
    <property type="component" value="Unassembled WGS sequence"/>
</dbReference>
<evidence type="ECO:0000256" key="3">
    <source>
        <dbReference type="ARBA" id="ARBA00022603"/>
    </source>
</evidence>
<dbReference type="GO" id="GO:0003676">
    <property type="term" value="F:nucleic acid binding"/>
    <property type="evidence" value="ECO:0007669"/>
    <property type="project" value="InterPro"/>
</dbReference>
<keyword evidence="4" id="KW-0808">Transferase</keyword>
<evidence type="ECO:0000259" key="7">
    <source>
        <dbReference type="Pfam" id="PF07669"/>
    </source>
</evidence>
<reference evidence="9 10" key="1">
    <citation type="journal article" date="2016" name="Nat. Commun.">
        <title>Thousands of microbial genomes shed light on interconnected biogeochemical processes in an aquifer system.</title>
        <authorList>
            <person name="Anantharaman K."/>
            <person name="Brown C.T."/>
            <person name="Hug L.A."/>
            <person name="Sharon I."/>
            <person name="Castelle C.J."/>
            <person name="Probst A.J."/>
            <person name="Thomas B.C."/>
            <person name="Singh A."/>
            <person name="Wilkins M.J."/>
            <person name="Karaoz U."/>
            <person name="Brodie E.L."/>
            <person name="Williams K.H."/>
            <person name="Hubbard S.S."/>
            <person name="Banfield J.F."/>
        </authorList>
    </citation>
    <scope>NUCLEOTIDE SEQUENCE [LARGE SCALE GENOMIC DNA]</scope>
</reference>
<dbReference type="AlphaFoldDB" id="A0A1F7SNG8"/>
<comment type="catalytic activity">
    <reaction evidence="6">
        <text>a 2'-deoxyadenosine in DNA + S-adenosyl-L-methionine = an N(6)-methyl-2'-deoxyadenosine in DNA + S-adenosyl-L-homocysteine + H(+)</text>
        <dbReference type="Rhea" id="RHEA:15197"/>
        <dbReference type="Rhea" id="RHEA-COMP:12418"/>
        <dbReference type="Rhea" id="RHEA-COMP:12419"/>
        <dbReference type="ChEBI" id="CHEBI:15378"/>
        <dbReference type="ChEBI" id="CHEBI:57856"/>
        <dbReference type="ChEBI" id="CHEBI:59789"/>
        <dbReference type="ChEBI" id="CHEBI:90615"/>
        <dbReference type="ChEBI" id="CHEBI:90616"/>
        <dbReference type="EC" id="2.1.1.72"/>
    </reaction>
</comment>
<evidence type="ECO:0000256" key="1">
    <source>
        <dbReference type="ARBA" id="ARBA00006594"/>
    </source>
</evidence>
<proteinExistence type="inferred from homology"/>
<evidence type="ECO:0000256" key="2">
    <source>
        <dbReference type="ARBA" id="ARBA00011900"/>
    </source>
</evidence>
<dbReference type="Pfam" id="PF07669">
    <property type="entry name" value="Eco57I"/>
    <property type="match status" value="1"/>
</dbReference>
<dbReference type="CDD" id="cd02440">
    <property type="entry name" value="AdoMet_MTases"/>
    <property type="match status" value="1"/>
</dbReference>
<dbReference type="InterPro" id="IPR011639">
    <property type="entry name" value="MethylTrfase_TaqI-like_dom"/>
</dbReference>
<organism evidence="9 10">
    <name type="scientific">Candidatus Schekmanbacteria bacterium RIFCSPLOWO2_12_FULL_38_15</name>
    <dbReference type="NCBI Taxonomy" id="1817883"/>
    <lineage>
        <taxon>Bacteria</taxon>
        <taxon>Candidatus Schekmaniibacteriota</taxon>
    </lineage>
</organism>
<dbReference type="PROSITE" id="PS00092">
    <property type="entry name" value="N6_MTASE"/>
    <property type="match status" value="1"/>
</dbReference>
<evidence type="ECO:0000313" key="9">
    <source>
        <dbReference type="EMBL" id="OGL55319.1"/>
    </source>
</evidence>